<keyword evidence="2" id="KW-1185">Reference proteome</keyword>
<gene>
    <name evidence="1" type="ORF">RM423_08475</name>
</gene>
<proteinExistence type="predicted"/>
<comment type="caution">
    <text evidence="1">The sequence shown here is derived from an EMBL/GenBank/DDBJ whole genome shotgun (WGS) entry which is preliminary data.</text>
</comment>
<protein>
    <submittedName>
        <fullName evidence="1">Uncharacterized protein</fullName>
    </submittedName>
</protein>
<sequence length="51" mass="5445">MPHPQQTAAEARRQVERKAAGVGEPALCRLTHSDCGQEFQVTLTIAGASLL</sequence>
<name>A0ABU2J9X1_9ACTN</name>
<dbReference type="EMBL" id="JAVREH010000007">
    <property type="protein sequence ID" value="MDT0261429.1"/>
    <property type="molecule type" value="Genomic_DNA"/>
</dbReference>
<accession>A0ABU2J9X1</accession>
<evidence type="ECO:0000313" key="1">
    <source>
        <dbReference type="EMBL" id="MDT0261429.1"/>
    </source>
</evidence>
<organism evidence="1 2">
    <name type="scientific">Jatrophihabitans lederbergiae</name>
    <dbReference type="NCBI Taxonomy" id="3075547"/>
    <lineage>
        <taxon>Bacteria</taxon>
        <taxon>Bacillati</taxon>
        <taxon>Actinomycetota</taxon>
        <taxon>Actinomycetes</taxon>
        <taxon>Jatrophihabitantales</taxon>
        <taxon>Jatrophihabitantaceae</taxon>
        <taxon>Jatrophihabitans</taxon>
    </lineage>
</organism>
<dbReference type="Proteomes" id="UP001183176">
    <property type="component" value="Unassembled WGS sequence"/>
</dbReference>
<evidence type="ECO:0000313" key="2">
    <source>
        <dbReference type="Proteomes" id="UP001183176"/>
    </source>
</evidence>
<reference evidence="2" key="1">
    <citation type="submission" date="2023-07" db="EMBL/GenBank/DDBJ databases">
        <title>30 novel species of actinomycetes from the DSMZ collection.</title>
        <authorList>
            <person name="Nouioui I."/>
        </authorList>
    </citation>
    <scope>NUCLEOTIDE SEQUENCE [LARGE SCALE GENOMIC DNA]</scope>
    <source>
        <strain evidence="2">DSM 44399</strain>
    </source>
</reference>